<protein>
    <recommendedName>
        <fullName evidence="2 4">Cell division topological specificity factor</fullName>
    </recommendedName>
</protein>
<evidence type="ECO:0000256" key="1">
    <source>
        <dbReference type="ARBA" id="ARBA00008168"/>
    </source>
</evidence>
<proteinExistence type="inferred from homology"/>
<evidence type="ECO:0000313" key="5">
    <source>
        <dbReference type="EMBL" id="MCX5616757.1"/>
    </source>
</evidence>
<comment type="similarity">
    <text evidence="1 4">Belongs to the MinE family.</text>
</comment>
<organism evidence="5 6">
    <name type="scientific">Bombella dulcis</name>
    <dbReference type="NCBI Taxonomy" id="2967339"/>
    <lineage>
        <taxon>Bacteria</taxon>
        <taxon>Pseudomonadati</taxon>
        <taxon>Pseudomonadota</taxon>
        <taxon>Alphaproteobacteria</taxon>
        <taxon>Acetobacterales</taxon>
        <taxon>Acetobacteraceae</taxon>
        <taxon>Bombella</taxon>
    </lineage>
</organism>
<evidence type="ECO:0000256" key="3">
    <source>
        <dbReference type="ARBA" id="ARBA00025265"/>
    </source>
</evidence>
<evidence type="ECO:0000313" key="6">
    <source>
        <dbReference type="Proteomes" id="UP001165633"/>
    </source>
</evidence>
<dbReference type="SUPFAM" id="SSF55229">
    <property type="entry name" value="Cell division protein MinE topological specificity domain"/>
    <property type="match status" value="1"/>
</dbReference>
<dbReference type="InterPro" id="IPR005527">
    <property type="entry name" value="MinE"/>
</dbReference>
<dbReference type="Pfam" id="PF03776">
    <property type="entry name" value="MinE"/>
    <property type="match status" value="1"/>
</dbReference>
<dbReference type="Proteomes" id="UP001165633">
    <property type="component" value="Unassembled WGS sequence"/>
</dbReference>
<gene>
    <name evidence="4 5" type="primary">minE</name>
    <name evidence="5" type="ORF">NQF87_07200</name>
</gene>
<dbReference type="RefSeq" id="WP_266127731.1">
    <property type="nucleotide sequence ID" value="NZ_JANIDV010000004.1"/>
</dbReference>
<keyword evidence="6" id="KW-1185">Reference proteome</keyword>
<dbReference type="EMBL" id="JANIDV010000004">
    <property type="protein sequence ID" value="MCX5616757.1"/>
    <property type="molecule type" value="Genomic_DNA"/>
</dbReference>
<dbReference type="InterPro" id="IPR036707">
    <property type="entry name" value="MinE_sf"/>
</dbReference>
<comment type="function">
    <text evidence="3 4">Prevents the cell division inhibition by proteins MinC and MinD at internal division sites while permitting inhibition at polar sites. This ensures cell division at the proper site by restricting the formation of a division septum at the midpoint of the long axis of the cell.</text>
</comment>
<dbReference type="GO" id="GO:0051301">
    <property type="term" value="P:cell division"/>
    <property type="evidence" value="ECO:0007669"/>
    <property type="project" value="UniProtKB-KW"/>
</dbReference>
<dbReference type="Gene3D" id="3.30.1070.10">
    <property type="entry name" value="Cell division topological specificity factor MinE"/>
    <property type="match status" value="1"/>
</dbReference>
<evidence type="ECO:0000256" key="2">
    <source>
        <dbReference type="ARBA" id="ARBA00020112"/>
    </source>
</evidence>
<dbReference type="HAMAP" id="MF_00262">
    <property type="entry name" value="MinE"/>
    <property type="match status" value="1"/>
</dbReference>
<sequence length="103" mass="11749">MTFLDTFFPRKRSETATSNVARDRLQILLSQERQAQEGGDSTLLRTLHTEILEVLARHVPVDEDNVQIKMDRGHKYSKLEIDIQVPKSGLRAQVSTVTSNRES</sequence>
<dbReference type="NCBIfam" id="TIGR01215">
    <property type="entry name" value="minE"/>
    <property type="match status" value="1"/>
</dbReference>
<accession>A0ABT3WG23</accession>
<keyword evidence="4" id="KW-0131">Cell cycle</keyword>
<keyword evidence="4 5" id="KW-0132">Cell division</keyword>
<name>A0ABT3WG23_9PROT</name>
<dbReference type="NCBIfam" id="NF001422">
    <property type="entry name" value="PRK00296.1"/>
    <property type="match status" value="1"/>
</dbReference>
<reference evidence="5" key="1">
    <citation type="submission" date="2022-07" db="EMBL/GenBank/DDBJ databases">
        <title>Bombella genomes.</title>
        <authorList>
            <person name="Harer L."/>
            <person name="Styblova S."/>
            <person name="Ehrmann M."/>
        </authorList>
    </citation>
    <scope>NUCLEOTIDE SEQUENCE</scope>
    <source>
        <strain evidence="5">TMW 2.2559</strain>
    </source>
</reference>
<comment type="caution">
    <text evidence="5">The sequence shown here is derived from an EMBL/GenBank/DDBJ whole genome shotgun (WGS) entry which is preliminary data.</text>
</comment>
<evidence type="ECO:0000256" key="4">
    <source>
        <dbReference type="HAMAP-Rule" id="MF_00262"/>
    </source>
</evidence>